<accession>A0A368YNY1</accession>
<dbReference type="GO" id="GO:0019262">
    <property type="term" value="P:N-acetylneuraminate catabolic process"/>
    <property type="evidence" value="ECO:0007669"/>
    <property type="project" value="UniProtKB-UniRule"/>
</dbReference>
<dbReference type="GO" id="GO:0006053">
    <property type="term" value="P:N-acetylmannosamine catabolic process"/>
    <property type="evidence" value="ECO:0007669"/>
    <property type="project" value="TreeGrafter"/>
</dbReference>
<comment type="similarity">
    <text evidence="12">Belongs to the NanE family.</text>
</comment>
<dbReference type="Gene3D" id="3.30.420.40">
    <property type="match status" value="2"/>
</dbReference>
<comment type="catalytic activity">
    <reaction evidence="7">
        <text>an N-acyl-D-mannosamine + ATP = an N-acyl-D-mannosamine 6-phosphate + ADP + H(+)</text>
        <dbReference type="Rhea" id="RHEA:23832"/>
        <dbReference type="ChEBI" id="CHEBI:15378"/>
        <dbReference type="ChEBI" id="CHEBI:16062"/>
        <dbReference type="ChEBI" id="CHEBI:30616"/>
        <dbReference type="ChEBI" id="CHEBI:57666"/>
        <dbReference type="ChEBI" id="CHEBI:456216"/>
        <dbReference type="EC" id="2.7.1.60"/>
    </reaction>
</comment>
<evidence type="ECO:0000256" key="7">
    <source>
        <dbReference type="ARBA" id="ARBA00050815"/>
    </source>
</evidence>
<evidence type="ECO:0000313" key="13">
    <source>
        <dbReference type="EMBL" id="RCW79854.1"/>
    </source>
</evidence>
<comment type="caution">
    <text evidence="13">The sequence shown here is derived from an EMBL/GenBank/DDBJ whole genome shotgun (WGS) entry which is preliminary data.</text>
</comment>
<dbReference type="PANTHER" id="PTHR36204:SF1">
    <property type="entry name" value="N-ACETYLMANNOSAMINE-6-PHOSPHATE 2-EPIMERASE-RELATED"/>
    <property type="match status" value="1"/>
</dbReference>
<dbReference type="Pfam" id="PF00480">
    <property type="entry name" value="ROK"/>
    <property type="match status" value="1"/>
</dbReference>
<dbReference type="InterPro" id="IPR000600">
    <property type="entry name" value="ROK"/>
</dbReference>
<evidence type="ECO:0000256" key="9">
    <source>
        <dbReference type="ARBA" id="ARBA00060606"/>
    </source>
</evidence>
<keyword evidence="5 12" id="KW-0413">Isomerase</keyword>
<dbReference type="PANTHER" id="PTHR36204">
    <property type="entry name" value="N-ACETYLMANNOSAMINE-6-PHOSPHATE 2-EPIMERASE-RELATED"/>
    <property type="match status" value="1"/>
</dbReference>
<comment type="catalytic activity">
    <reaction evidence="1 12">
        <text>an N-acyl-D-glucosamine 6-phosphate = an N-acyl-D-mannosamine 6-phosphate</text>
        <dbReference type="Rhea" id="RHEA:23932"/>
        <dbReference type="ChEBI" id="CHEBI:57599"/>
        <dbReference type="ChEBI" id="CHEBI:57666"/>
        <dbReference type="EC" id="5.1.3.9"/>
    </reaction>
</comment>
<dbReference type="InterPro" id="IPR043129">
    <property type="entry name" value="ATPase_NBD"/>
</dbReference>
<organism evidence="13 14">
    <name type="scientific">Phyllobacterium bourgognense</name>
    <dbReference type="NCBI Taxonomy" id="314236"/>
    <lineage>
        <taxon>Bacteria</taxon>
        <taxon>Pseudomonadati</taxon>
        <taxon>Pseudomonadota</taxon>
        <taxon>Alphaproteobacteria</taxon>
        <taxon>Hyphomicrobiales</taxon>
        <taxon>Phyllobacteriaceae</taxon>
        <taxon>Phyllobacterium</taxon>
    </lineage>
</organism>
<dbReference type="SUPFAM" id="SSF53067">
    <property type="entry name" value="Actin-like ATPase domain"/>
    <property type="match status" value="1"/>
</dbReference>
<comment type="similarity">
    <text evidence="11">In the C-terminal section; belongs to the ROK (NagC/XylR) family. NanK subfamily.</text>
</comment>
<evidence type="ECO:0000256" key="2">
    <source>
        <dbReference type="ARBA" id="ARBA00002147"/>
    </source>
</evidence>
<keyword evidence="14" id="KW-1185">Reference proteome</keyword>
<dbReference type="Proteomes" id="UP000253324">
    <property type="component" value="Unassembled WGS sequence"/>
</dbReference>
<evidence type="ECO:0000256" key="3">
    <source>
        <dbReference type="ARBA" id="ARBA00005081"/>
    </source>
</evidence>
<evidence type="ECO:0000256" key="8">
    <source>
        <dbReference type="ARBA" id="ARBA00053450"/>
    </source>
</evidence>
<gene>
    <name evidence="12" type="primary">nanE</name>
    <name evidence="13" type="ORF">C7476_116108</name>
</gene>
<dbReference type="InterPro" id="IPR013785">
    <property type="entry name" value="Aldolase_TIM"/>
</dbReference>
<dbReference type="GO" id="GO:0005829">
    <property type="term" value="C:cytosol"/>
    <property type="evidence" value="ECO:0007669"/>
    <property type="project" value="TreeGrafter"/>
</dbReference>
<dbReference type="CDD" id="cd04729">
    <property type="entry name" value="NanE"/>
    <property type="match status" value="1"/>
</dbReference>
<comment type="pathway">
    <text evidence="3 12">Amino-sugar metabolism; N-acetylneuraminate degradation; D-fructose 6-phosphate from N-acetylneuraminate: step 3/5.</text>
</comment>
<evidence type="ECO:0000256" key="11">
    <source>
        <dbReference type="ARBA" id="ARBA00061385"/>
    </source>
</evidence>
<dbReference type="NCBIfam" id="NF002231">
    <property type="entry name" value="PRK01130.1"/>
    <property type="match status" value="1"/>
</dbReference>
<sequence length="512" mass="53399">MKIGDLERSLIVSCQPVPDGPMDRADMVTAFALAAIAGGASALRIESVEYVRAVRQVTDAPIIGIVKKDLETSPVRITPDVADAMALIDAGAQIVAFDATSRPRPDTVADIIAAIHAKGALAMADCSSVEDGRAALAAGADCVGSTLSGYTGGPVPDAPDFELIAGLRKLTPYVIAEGRIRTPEQAAEAIRRGAFSVVVGSAITRTEHVTSWFRQAMDAGLRGPTNKAVLAIDVGGTKTMACLVKEGKVIEEVQFATDHNLGPDGWIDVIATKVSNWRGSYGRVAAAVTGIVVDGNWQALNPATLNLPQDYPLIDRLRGTFGVDAIAVNDAQCAAWGEHRFGAGAQKDMVFLTVSTGIGGGIVINGRLLQGTAGHFGLFQGYFECSHRPLEDSISGHWMNAEACKAGYELEAPAIFVAARSGAPWASHIIAISARRLAILCQNIQLALDPKCIVIGGGIGLAEGYIDQVRGAFTFPKISLRPTLVSAGLGRHAGVIGAADLAIAQSNSIFGG</sequence>
<dbReference type="UniPathway" id="UPA00629">
    <property type="reaction ID" value="UER00682"/>
</dbReference>
<dbReference type="GO" id="GO:0047465">
    <property type="term" value="F:N-acylglucosamine-6-phosphate 2-epimerase activity"/>
    <property type="evidence" value="ECO:0007669"/>
    <property type="project" value="UniProtKB-EC"/>
</dbReference>
<dbReference type="InterPro" id="IPR007260">
    <property type="entry name" value="NanE"/>
</dbReference>
<dbReference type="RefSeq" id="WP_114432007.1">
    <property type="nucleotide sequence ID" value="NZ_QPJM01000016.1"/>
</dbReference>
<dbReference type="AlphaFoldDB" id="A0A368YNY1"/>
<evidence type="ECO:0000256" key="12">
    <source>
        <dbReference type="HAMAP-Rule" id="MF_01235"/>
    </source>
</evidence>
<comment type="function">
    <text evidence="2 12">Converts N-acetylmannosamine-6-phosphate (ManNAc-6-P) to N-acetylglucosamine-6-phosphate (GlcNAc-6-P).</text>
</comment>
<name>A0A368YNY1_9HYPH</name>
<dbReference type="EC" id="5.1.3.9" evidence="12"/>
<reference evidence="13 14" key="1">
    <citation type="submission" date="2018-07" db="EMBL/GenBank/DDBJ databases">
        <title>Genomic Encyclopedia of Type Strains, Phase III (KMG-III): the genomes of soil and plant-associated and newly described type strains.</title>
        <authorList>
            <person name="Whitman W."/>
        </authorList>
    </citation>
    <scope>NUCLEOTIDE SEQUENCE [LARGE SCALE GENOMIC DNA]</scope>
    <source>
        <strain evidence="13 14">31-25a</strain>
    </source>
</reference>
<evidence type="ECO:0000313" key="14">
    <source>
        <dbReference type="Proteomes" id="UP000253324"/>
    </source>
</evidence>
<comment type="pathway">
    <text evidence="9">Amino-sugar metabolism; N-acetylneuraminate degradation; D-fructose 6-phosphate from N-acetylneuraminate: step 2/5.</text>
</comment>
<dbReference type="InterPro" id="IPR011060">
    <property type="entry name" value="RibuloseP-bd_barrel"/>
</dbReference>
<keyword evidence="4 13" id="KW-0418">Kinase</keyword>
<keyword evidence="4 13" id="KW-0808">Transferase</keyword>
<evidence type="ECO:0000256" key="10">
    <source>
        <dbReference type="ARBA" id="ARBA00061354"/>
    </source>
</evidence>
<protein>
    <recommendedName>
        <fullName evidence="12">Putative N-acetylmannosamine-6-phosphate 2-epimerase</fullName>
        <ecNumber evidence="12">5.1.3.9</ecNumber>
    </recommendedName>
    <alternativeName>
        <fullName evidence="12">ManNAc-6-P epimerase</fullName>
    </alternativeName>
</protein>
<evidence type="ECO:0000256" key="5">
    <source>
        <dbReference type="ARBA" id="ARBA00023235"/>
    </source>
</evidence>
<dbReference type="Pfam" id="PF04131">
    <property type="entry name" value="NanE"/>
    <property type="match status" value="1"/>
</dbReference>
<dbReference type="EMBL" id="QPJM01000016">
    <property type="protein sequence ID" value="RCW79854.1"/>
    <property type="molecule type" value="Genomic_DNA"/>
</dbReference>
<evidence type="ECO:0000256" key="4">
    <source>
        <dbReference type="ARBA" id="ARBA00022777"/>
    </source>
</evidence>
<evidence type="ECO:0000256" key="6">
    <source>
        <dbReference type="ARBA" id="ARBA00023277"/>
    </source>
</evidence>
<dbReference type="Gene3D" id="3.20.20.70">
    <property type="entry name" value="Aldolase class I"/>
    <property type="match status" value="1"/>
</dbReference>
<proteinExistence type="inferred from homology"/>
<comment type="similarity">
    <text evidence="10">In the N-terminal section; belongs to the NanE family.</text>
</comment>
<comment type="function">
    <text evidence="8">Catalyzes the phosphorylation of N-acetylmannosamine (ManNAc) to ManNAc-6-P.</text>
</comment>
<dbReference type="OrthoDB" id="9810372at2"/>
<dbReference type="GO" id="GO:0009384">
    <property type="term" value="F:N-acylmannosamine kinase activity"/>
    <property type="evidence" value="ECO:0007669"/>
    <property type="project" value="UniProtKB-EC"/>
</dbReference>
<keyword evidence="6 12" id="KW-0119">Carbohydrate metabolism</keyword>
<evidence type="ECO:0000256" key="1">
    <source>
        <dbReference type="ARBA" id="ARBA00000056"/>
    </source>
</evidence>
<dbReference type="FunFam" id="3.20.20.70:FF:000035">
    <property type="entry name" value="Putative N-acetylmannosamine-6-phosphate 2-epimerase"/>
    <property type="match status" value="1"/>
</dbReference>
<dbReference type="SUPFAM" id="SSF51366">
    <property type="entry name" value="Ribulose-phoshate binding barrel"/>
    <property type="match status" value="1"/>
</dbReference>
<dbReference type="HAMAP" id="MF_01235">
    <property type="entry name" value="ManNAc6P_epimer"/>
    <property type="match status" value="1"/>
</dbReference>